<dbReference type="Proteomes" id="UP000010445">
    <property type="component" value="Unassembled WGS sequence"/>
</dbReference>
<dbReference type="Gene3D" id="1.10.1470.10">
    <property type="entry name" value="YjbJ"/>
    <property type="match status" value="1"/>
</dbReference>
<dbReference type="InterPro" id="IPR008462">
    <property type="entry name" value="CsbD"/>
</dbReference>
<gene>
    <name evidence="4" type="ORF">HMPREF9997_02066</name>
</gene>
<dbReference type="InterPro" id="IPR036629">
    <property type="entry name" value="YjbJ_sf"/>
</dbReference>
<organism evidence="4 5">
    <name type="scientific">Corynebacterium durum F0235</name>
    <dbReference type="NCBI Taxonomy" id="1035195"/>
    <lineage>
        <taxon>Bacteria</taxon>
        <taxon>Bacillati</taxon>
        <taxon>Actinomycetota</taxon>
        <taxon>Actinomycetes</taxon>
        <taxon>Mycobacteriales</taxon>
        <taxon>Corynebacteriaceae</taxon>
        <taxon>Corynebacterium</taxon>
    </lineage>
</organism>
<evidence type="ECO:0000256" key="1">
    <source>
        <dbReference type="ARBA" id="ARBA00009129"/>
    </source>
</evidence>
<dbReference type="SUPFAM" id="SSF69047">
    <property type="entry name" value="Hypothetical protein YjbJ"/>
    <property type="match status" value="1"/>
</dbReference>
<proteinExistence type="inferred from homology"/>
<evidence type="ECO:0000259" key="3">
    <source>
        <dbReference type="Pfam" id="PF05532"/>
    </source>
</evidence>
<dbReference type="HOGENOM" id="CLU_135567_1_2_11"/>
<evidence type="ECO:0000313" key="4">
    <source>
        <dbReference type="EMBL" id="EKX88957.1"/>
    </source>
</evidence>
<comment type="caution">
    <text evidence="4">The sequence shown here is derived from an EMBL/GenBank/DDBJ whole genome shotgun (WGS) entry which is preliminary data.</text>
</comment>
<evidence type="ECO:0000313" key="5">
    <source>
        <dbReference type="Proteomes" id="UP000010445"/>
    </source>
</evidence>
<feature type="compositionally biased region" description="Basic and acidic residues" evidence="2">
    <location>
        <begin position="1"/>
        <end position="19"/>
    </location>
</feature>
<dbReference type="AlphaFoldDB" id="L1MCM0"/>
<keyword evidence="5" id="KW-1185">Reference proteome</keyword>
<dbReference type="eggNOG" id="COG3237">
    <property type="taxonomic scope" value="Bacteria"/>
</dbReference>
<dbReference type="RefSeq" id="WP_006061493.1">
    <property type="nucleotide sequence ID" value="NZ_KB290820.1"/>
</dbReference>
<accession>L1MCM0</accession>
<name>L1MCM0_9CORY</name>
<dbReference type="EMBL" id="AMEM01000033">
    <property type="protein sequence ID" value="EKX88957.1"/>
    <property type="molecule type" value="Genomic_DNA"/>
</dbReference>
<evidence type="ECO:0000256" key="2">
    <source>
        <dbReference type="SAM" id="MobiDB-lite"/>
    </source>
</evidence>
<dbReference type="PATRIC" id="fig|1035195.3.peg.1850"/>
<reference evidence="4 5" key="1">
    <citation type="submission" date="2012-05" db="EMBL/GenBank/DDBJ databases">
        <authorList>
            <person name="Weinstock G."/>
            <person name="Sodergren E."/>
            <person name="Lobos E.A."/>
            <person name="Fulton L."/>
            <person name="Fulton R."/>
            <person name="Courtney L."/>
            <person name="Fronick C."/>
            <person name="O'Laughlin M."/>
            <person name="Godfrey J."/>
            <person name="Wilson R.M."/>
            <person name="Miner T."/>
            <person name="Farmer C."/>
            <person name="Delehaunty K."/>
            <person name="Cordes M."/>
            <person name="Minx P."/>
            <person name="Tomlinson C."/>
            <person name="Chen J."/>
            <person name="Wollam A."/>
            <person name="Pepin K.H."/>
            <person name="Bhonagiri V."/>
            <person name="Zhang X."/>
            <person name="Suruliraj S."/>
            <person name="Warren W."/>
            <person name="Mitreva M."/>
            <person name="Mardis E.R."/>
            <person name="Wilson R.K."/>
        </authorList>
    </citation>
    <scope>NUCLEOTIDE SEQUENCE [LARGE SCALE GENOMIC DNA]</scope>
    <source>
        <strain evidence="4 5">F0235</strain>
    </source>
</reference>
<protein>
    <submittedName>
        <fullName evidence="4">CsbD-like protein</fullName>
    </submittedName>
</protein>
<dbReference type="STRING" id="1035195.HMPREF9997_02066"/>
<feature type="domain" description="CsbD-like" evidence="3">
    <location>
        <begin position="6"/>
        <end position="53"/>
    </location>
</feature>
<comment type="similarity">
    <text evidence="1">Belongs to the UPF0337 (CsbD) family.</text>
</comment>
<dbReference type="Pfam" id="PF05532">
    <property type="entry name" value="CsbD"/>
    <property type="match status" value="1"/>
</dbReference>
<feature type="region of interest" description="Disordered" evidence="2">
    <location>
        <begin position="1"/>
        <end position="35"/>
    </location>
</feature>
<sequence length="67" mass="6930">MGDLGDKAQEFGGKAKEGIGEAVGNDDLANEGRADQVKAEVKEKLSEAGDAVKGAADKVLGHFKKDD</sequence>
<dbReference type="OrthoDB" id="4419830at2"/>